<keyword evidence="1" id="KW-0812">Transmembrane</keyword>
<organism evidence="2 3">
    <name type="scientific">Nitzschia inconspicua</name>
    <dbReference type="NCBI Taxonomy" id="303405"/>
    <lineage>
        <taxon>Eukaryota</taxon>
        <taxon>Sar</taxon>
        <taxon>Stramenopiles</taxon>
        <taxon>Ochrophyta</taxon>
        <taxon>Bacillariophyta</taxon>
        <taxon>Bacillariophyceae</taxon>
        <taxon>Bacillariophycidae</taxon>
        <taxon>Bacillariales</taxon>
        <taxon>Bacillariaceae</taxon>
        <taxon>Nitzschia</taxon>
    </lineage>
</organism>
<keyword evidence="3" id="KW-1185">Reference proteome</keyword>
<keyword evidence="1" id="KW-0472">Membrane</keyword>
<dbReference type="EMBL" id="JAGRRH010000016">
    <property type="protein sequence ID" value="KAG7354903.1"/>
    <property type="molecule type" value="Genomic_DNA"/>
</dbReference>
<comment type="caution">
    <text evidence="2">The sequence shown here is derived from an EMBL/GenBank/DDBJ whole genome shotgun (WGS) entry which is preliminary data.</text>
</comment>
<evidence type="ECO:0000313" key="3">
    <source>
        <dbReference type="Proteomes" id="UP000693970"/>
    </source>
</evidence>
<sequence length="131" mass="14917">MFSLARNNATLIGRRASQQLRSKATLHPHELIKQKNDFKKSWLSDPSCYPIMLIMGCGMTWMVGMGANALFGYKDVQVNPNNRGAVLKDWSKEHRTTVMERFAKMKGGVAPEGLGIDHDKFVKEKEQYMQK</sequence>
<reference evidence="2" key="1">
    <citation type="journal article" date="2021" name="Sci. Rep.">
        <title>Diploid genomic architecture of Nitzschia inconspicua, an elite biomass production diatom.</title>
        <authorList>
            <person name="Oliver A."/>
            <person name="Podell S."/>
            <person name="Pinowska A."/>
            <person name="Traller J.C."/>
            <person name="Smith S.R."/>
            <person name="McClure R."/>
            <person name="Beliaev A."/>
            <person name="Bohutskyi P."/>
            <person name="Hill E.A."/>
            <person name="Rabines A."/>
            <person name="Zheng H."/>
            <person name="Allen L.Z."/>
            <person name="Kuo A."/>
            <person name="Grigoriev I.V."/>
            <person name="Allen A.E."/>
            <person name="Hazlebeck D."/>
            <person name="Allen E.E."/>
        </authorList>
    </citation>
    <scope>NUCLEOTIDE SEQUENCE</scope>
    <source>
        <strain evidence="2">Hildebrandi</strain>
    </source>
</reference>
<dbReference type="InterPro" id="IPR010530">
    <property type="entry name" value="B12D"/>
</dbReference>
<evidence type="ECO:0000313" key="2">
    <source>
        <dbReference type="EMBL" id="KAG7354903.1"/>
    </source>
</evidence>
<evidence type="ECO:0000256" key="1">
    <source>
        <dbReference type="SAM" id="Phobius"/>
    </source>
</evidence>
<proteinExistence type="predicted"/>
<feature type="transmembrane region" description="Helical" evidence="1">
    <location>
        <begin position="49"/>
        <end position="73"/>
    </location>
</feature>
<keyword evidence="1" id="KW-1133">Transmembrane helix</keyword>
<reference evidence="2" key="2">
    <citation type="submission" date="2021-04" db="EMBL/GenBank/DDBJ databases">
        <authorList>
            <person name="Podell S."/>
        </authorList>
    </citation>
    <scope>NUCLEOTIDE SEQUENCE</scope>
    <source>
        <strain evidence="2">Hildebrandi</strain>
    </source>
</reference>
<dbReference type="AlphaFoldDB" id="A0A9K3L5B8"/>
<dbReference type="Pfam" id="PF06522">
    <property type="entry name" value="B12D"/>
    <property type="match status" value="1"/>
</dbReference>
<gene>
    <name evidence="2" type="ORF">IV203_004259</name>
</gene>
<dbReference type="OrthoDB" id="46610at2759"/>
<protein>
    <submittedName>
        <fullName evidence="2">NADH-ubiquinone reductase complex 1 MLRQ subunit</fullName>
    </submittedName>
</protein>
<name>A0A9K3L5B8_9STRA</name>
<accession>A0A9K3L5B8</accession>
<dbReference type="Proteomes" id="UP000693970">
    <property type="component" value="Unassembled WGS sequence"/>
</dbReference>